<dbReference type="Proteomes" id="UP000465601">
    <property type="component" value="Unassembled WGS sequence"/>
</dbReference>
<protein>
    <recommendedName>
        <fullName evidence="4">Peptidase M50B-like</fullName>
    </recommendedName>
</protein>
<evidence type="ECO:0000256" key="1">
    <source>
        <dbReference type="SAM" id="Phobius"/>
    </source>
</evidence>
<organism evidence="2 3">
    <name type="scientific">Alkaliphilus serpentinus</name>
    <dbReference type="NCBI Taxonomy" id="1482731"/>
    <lineage>
        <taxon>Bacteria</taxon>
        <taxon>Bacillati</taxon>
        <taxon>Bacillota</taxon>
        <taxon>Clostridia</taxon>
        <taxon>Peptostreptococcales</taxon>
        <taxon>Natronincolaceae</taxon>
        <taxon>Alkaliphilus</taxon>
    </lineage>
</organism>
<comment type="caution">
    <text evidence="2">The sequence shown here is derived from an EMBL/GenBank/DDBJ whole genome shotgun (WGS) entry which is preliminary data.</text>
</comment>
<accession>A0A833M7X4</accession>
<keyword evidence="1" id="KW-0812">Transmembrane</keyword>
<evidence type="ECO:0000313" key="3">
    <source>
        <dbReference type="Proteomes" id="UP000465601"/>
    </source>
</evidence>
<keyword evidence="1" id="KW-0472">Membrane</keyword>
<dbReference type="EMBL" id="WBZB01000030">
    <property type="protein sequence ID" value="KAB3529500.1"/>
    <property type="molecule type" value="Genomic_DNA"/>
</dbReference>
<reference evidence="2 3" key="1">
    <citation type="submission" date="2019-10" db="EMBL/GenBank/DDBJ databases">
        <title>Alkaliphilus serpentinus sp. nov. and Alkaliphilus pronyensis sp. nov., two novel anaerobic alkaliphilic species isolated from the serpentinized-hosted hydrothermal field of the Prony Bay (New Caledonia).</title>
        <authorList>
            <person name="Postec A."/>
        </authorList>
    </citation>
    <scope>NUCLEOTIDE SEQUENCE [LARGE SCALE GENOMIC DNA]</scope>
    <source>
        <strain evidence="2 3">LacT</strain>
    </source>
</reference>
<keyword evidence="3" id="KW-1185">Reference proteome</keyword>
<sequence length="145" mass="16546">MTFLHEIGHIIVPLITTNQKFRIYIGSYGGHGKELSFWRVTVILAGWNLALGSVFYEKPLESKSVNILSIIGGPLVSLISFIVLFRLSVLTNNDDLYSFYRFFGSLAFYSFLFTTIPMKYAFPKDLKGTRSDGRRFLDLLFDKQG</sequence>
<name>A0A833M7X4_9FIRM</name>
<feature type="transmembrane region" description="Helical" evidence="1">
    <location>
        <begin position="37"/>
        <end position="56"/>
    </location>
</feature>
<evidence type="ECO:0008006" key="4">
    <source>
        <dbReference type="Google" id="ProtNLM"/>
    </source>
</evidence>
<proteinExistence type="predicted"/>
<keyword evidence="1" id="KW-1133">Transmembrane helix</keyword>
<evidence type="ECO:0000313" key="2">
    <source>
        <dbReference type="EMBL" id="KAB3529500.1"/>
    </source>
</evidence>
<gene>
    <name evidence="2" type="ORF">F8153_09110</name>
</gene>
<feature type="transmembrane region" description="Helical" evidence="1">
    <location>
        <begin position="68"/>
        <end position="87"/>
    </location>
</feature>
<dbReference type="AlphaFoldDB" id="A0A833M7X4"/>
<feature type="transmembrane region" description="Helical" evidence="1">
    <location>
        <begin position="99"/>
        <end position="122"/>
    </location>
</feature>